<sequence>MRFTADRWRDSEPEEVRSWITEVNDGIIAVAGMGLGLAGAEVSLRTAYAVVCINALIGALTSFGVKLGERYADREAEEDLARRQSTKFALTPEAEKSDLIEWFQSHGVTPATARTVADELGEGNALDAQLLIEYGLKERTTTFLAWIDALQAGLAFLIGAAVPMLATLLIPGNSHVIGIAVVASLSLVITSFVLAHRGHSNIRATIGRSLVIGLITITASYFLGDLLL</sequence>
<evidence type="ECO:0000313" key="6">
    <source>
        <dbReference type="EMBL" id="GAA3036709.1"/>
    </source>
</evidence>
<keyword evidence="4 5" id="KW-0472">Membrane</keyword>
<organism evidence="6 7">
    <name type="scientific">Gordonia defluvii</name>
    <dbReference type="NCBI Taxonomy" id="283718"/>
    <lineage>
        <taxon>Bacteria</taxon>
        <taxon>Bacillati</taxon>
        <taxon>Actinomycetota</taxon>
        <taxon>Actinomycetes</taxon>
        <taxon>Mycobacteriales</taxon>
        <taxon>Gordoniaceae</taxon>
        <taxon>Gordonia</taxon>
    </lineage>
</organism>
<protein>
    <recommendedName>
        <fullName evidence="8">VIT family protein</fullName>
    </recommendedName>
</protein>
<keyword evidence="2 5" id="KW-0812">Transmembrane</keyword>
<comment type="subcellular location">
    <subcellularLocation>
        <location evidence="1">Endomembrane system</location>
        <topology evidence="1">Multi-pass membrane protein</topology>
    </subcellularLocation>
</comment>
<dbReference type="PANTHER" id="PTHR31851">
    <property type="entry name" value="FE(2+)/MN(2+) TRANSPORTER PCL1"/>
    <property type="match status" value="1"/>
</dbReference>
<keyword evidence="7" id="KW-1185">Reference proteome</keyword>
<reference evidence="7" key="1">
    <citation type="journal article" date="2019" name="Int. J. Syst. Evol. Microbiol.">
        <title>The Global Catalogue of Microorganisms (GCM) 10K type strain sequencing project: providing services to taxonomists for standard genome sequencing and annotation.</title>
        <authorList>
            <consortium name="The Broad Institute Genomics Platform"/>
            <consortium name="The Broad Institute Genome Sequencing Center for Infectious Disease"/>
            <person name="Wu L."/>
            <person name="Ma J."/>
        </authorList>
    </citation>
    <scope>NUCLEOTIDE SEQUENCE [LARGE SCALE GENOMIC DNA]</scope>
    <source>
        <strain evidence="7">JCM 14234</strain>
    </source>
</reference>
<feature type="transmembrane region" description="Helical" evidence="5">
    <location>
        <begin position="176"/>
        <end position="194"/>
    </location>
</feature>
<feature type="transmembrane region" description="Helical" evidence="5">
    <location>
        <begin position="206"/>
        <end position="224"/>
    </location>
</feature>
<dbReference type="Pfam" id="PF01988">
    <property type="entry name" value="VIT1"/>
    <property type="match status" value="1"/>
</dbReference>
<evidence type="ECO:0000256" key="3">
    <source>
        <dbReference type="ARBA" id="ARBA00022989"/>
    </source>
</evidence>
<evidence type="ECO:0008006" key="8">
    <source>
        <dbReference type="Google" id="ProtNLM"/>
    </source>
</evidence>
<accession>A0ABP6L996</accession>
<evidence type="ECO:0000256" key="4">
    <source>
        <dbReference type="ARBA" id="ARBA00023136"/>
    </source>
</evidence>
<proteinExistence type="predicted"/>
<evidence type="ECO:0000313" key="7">
    <source>
        <dbReference type="Proteomes" id="UP001501035"/>
    </source>
</evidence>
<dbReference type="EMBL" id="BAAAVS010000023">
    <property type="protein sequence ID" value="GAA3036709.1"/>
    <property type="molecule type" value="Genomic_DNA"/>
</dbReference>
<evidence type="ECO:0000256" key="5">
    <source>
        <dbReference type="SAM" id="Phobius"/>
    </source>
</evidence>
<evidence type="ECO:0000256" key="1">
    <source>
        <dbReference type="ARBA" id="ARBA00004127"/>
    </source>
</evidence>
<keyword evidence="3 5" id="KW-1133">Transmembrane helix</keyword>
<dbReference type="RefSeq" id="WP_290713598.1">
    <property type="nucleotide sequence ID" value="NZ_BAAAVS010000023.1"/>
</dbReference>
<comment type="caution">
    <text evidence="6">The sequence shown here is derived from an EMBL/GenBank/DDBJ whole genome shotgun (WGS) entry which is preliminary data.</text>
</comment>
<feature type="transmembrane region" description="Helical" evidence="5">
    <location>
        <begin position="143"/>
        <end position="170"/>
    </location>
</feature>
<dbReference type="Proteomes" id="UP001501035">
    <property type="component" value="Unassembled WGS sequence"/>
</dbReference>
<gene>
    <name evidence="6" type="ORF">GCM10010528_16750</name>
</gene>
<dbReference type="InterPro" id="IPR008217">
    <property type="entry name" value="Ccc1_fam"/>
</dbReference>
<evidence type="ECO:0000256" key="2">
    <source>
        <dbReference type="ARBA" id="ARBA00022692"/>
    </source>
</evidence>
<name>A0ABP6L996_9ACTN</name>